<feature type="compositionally biased region" description="Polar residues" evidence="1">
    <location>
        <begin position="54"/>
        <end position="64"/>
    </location>
</feature>
<proteinExistence type="predicted"/>
<keyword evidence="4" id="KW-1185">Reference proteome</keyword>
<evidence type="ECO:0000313" key="4">
    <source>
        <dbReference type="Proteomes" id="UP000683000"/>
    </source>
</evidence>
<dbReference type="AlphaFoldDB" id="A0A8I2YC52"/>
<feature type="compositionally biased region" description="Acidic residues" evidence="1">
    <location>
        <begin position="93"/>
        <end position="103"/>
    </location>
</feature>
<dbReference type="EMBL" id="JAGFBS010000101">
    <property type="protein sequence ID" value="KAG6369175.1"/>
    <property type="molecule type" value="Genomic_DNA"/>
</dbReference>
<organism evidence="2 4">
    <name type="scientific">Boletus reticuloceps</name>
    <dbReference type="NCBI Taxonomy" id="495285"/>
    <lineage>
        <taxon>Eukaryota</taxon>
        <taxon>Fungi</taxon>
        <taxon>Dikarya</taxon>
        <taxon>Basidiomycota</taxon>
        <taxon>Agaricomycotina</taxon>
        <taxon>Agaricomycetes</taxon>
        <taxon>Agaricomycetidae</taxon>
        <taxon>Boletales</taxon>
        <taxon>Boletineae</taxon>
        <taxon>Boletaceae</taxon>
        <taxon>Boletoideae</taxon>
        <taxon>Boletus</taxon>
    </lineage>
</organism>
<sequence>MCPEYPGVTLTIEIVSSRPITSAAIRPKQDLATTPQAKGKPAKAEYHEDEENQNSKMLVTNPFVTVSPLVSPGPYSDNNLKRPRETVDTVIDPNDDSVTEPESPEPKFHPSLSTTGKRPSHGGALSLDVKKTPKYERSMLSGSGRKY</sequence>
<dbReference type="EMBL" id="JAGFBS010000101">
    <property type="protein sequence ID" value="KAG6369172.1"/>
    <property type="molecule type" value="Genomic_DNA"/>
</dbReference>
<protein>
    <submittedName>
        <fullName evidence="2">Uncharacterized protein</fullName>
    </submittedName>
</protein>
<comment type="caution">
    <text evidence="2">The sequence shown here is derived from an EMBL/GenBank/DDBJ whole genome shotgun (WGS) entry which is preliminary data.</text>
</comment>
<accession>A0A8I2YC52</accession>
<evidence type="ECO:0000313" key="3">
    <source>
        <dbReference type="EMBL" id="KAG6369175.1"/>
    </source>
</evidence>
<dbReference type="Proteomes" id="UP000683000">
    <property type="component" value="Unassembled WGS sequence"/>
</dbReference>
<evidence type="ECO:0000313" key="2">
    <source>
        <dbReference type="EMBL" id="KAG6369172.1"/>
    </source>
</evidence>
<feature type="region of interest" description="Disordered" evidence="1">
    <location>
        <begin position="25"/>
        <end position="147"/>
    </location>
</feature>
<reference evidence="2" key="1">
    <citation type="submission" date="2021-03" db="EMBL/GenBank/DDBJ databases">
        <title>Evolutionary innovations through gain and loss of genes in the ectomycorrhizal Boletales.</title>
        <authorList>
            <person name="Wu G."/>
            <person name="Miyauchi S."/>
            <person name="Morin E."/>
            <person name="Yang Z.-L."/>
            <person name="Xu J."/>
            <person name="Martin F.M."/>
        </authorList>
    </citation>
    <scope>NUCLEOTIDE SEQUENCE</scope>
    <source>
        <strain evidence="2">BR01</strain>
    </source>
</reference>
<evidence type="ECO:0000256" key="1">
    <source>
        <dbReference type="SAM" id="MobiDB-lite"/>
    </source>
</evidence>
<gene>
    <name evidence="2" type="ORF">JVT61DRAFT_1358</name>
    <name evidence="3" type="ORF">JVT61DRAFT_1363</name>
</gene>
<name>A0A8I2YC52_9AGAM</name>
<feature type="compositionally biased region" description="Basic and acidic residues" evidence="1">
    <location>
        <begin position="128"/>
        <end position="137"/>
    </location>
</feature>
<dbReference type="OrthoDB" id="2706325at2759"/>